<evidence type="ECO:0000313" key="2">
    <source>
        <dbReference type="Proteomes" id="UP001500968"/>
    </source>
</evidence>
<evidence type="ECO:0000313" key="1">
    <source>
        <dbReference type="EMBL" id="GAA4027193.1"/>
    </source>
</evidence>
<sequence>MQKTKSENNISIINSNVFFKEFTFSKNDFKDLDTNQKLEFADNVVWLDDILFIIQIKDKEGENGNEKKWFENKILKKAVLQIKSTLNYLESYNEISIQNEKGHFLNIVNAQNCKTKRKIIIYDSHKSFPEDLRQKKFYQSSKIGLVHLFHAEDYYWICKFLITPAEIDEYLEFREQYFLENTELSIQLPEQYFLAHFFETLETNHYEPRYILKLKEQTINSEEFSIKFLIDVFSNKITMTKHQTEYYEIIKEIAKLNRTELYEFRIRFLKMIEKCDDKNIITPFRIHVPRTDCAFVFIPFKTYLSKYWENALNNFLLAHKYDQKATKCVGVIAYRDNKDSSFYQVFWSYINEKWSYDENIETLLSDNNPFREVKTKVIENRYQNSL</sequence>
<keyword evidence="2" id="KW-1185">Reference proteome</keyword>
<reference evidence="2" key="1">
    <citation type="journal article" date="2019" name="Int. J. Syst. Evol. Microbiol.">
        <title>The Global Catalogue of Microorganisms (GCM) 10K type strain sequencing project: providing services to taxonomists for standard genome sequencing and annotation.</title>
        <authorList>
            <consortium name="The Broad Institute Genomics Platform"/>
            <consortium name="The Broad Institute Genome Sequencing Center for Infectious Disease"/>
            <person name="Wu L."/>
            <person name="Ma J."/>
        </authorList>
    </citation>
    <scope>NUCLEOTIDE SEQUENCE [LARGE SCALE GENOMIC DNA]</scope>
    <source>
        <strain evidence="2">JCM 17064</strain>
    </source>
</reference>
<gene>
    <name evidence="1" type="ORF">GCM10022386_08200</name>
</gene>
<dbReference type="EMBL" id="BAABCR010000013">
    <property type="protein sequence ID" value="GAA4027193.1"/>
    <property type="molecule type" value="Genomic_DNA"/>
</dbReference>
<dbReference type="Proteomes" id="UP001500968">
    <property type="component" value="Unassembled WGS sequence"/>
</dbReference>
<dbReference type="RefSeq" id="WP_324690453.1">
    <property type="nucleotide sequence ID" value="NZ_BAABCR010000013.1"/>
</dbReference>
<proteinExistence type="predicted"/>
<organism evidence="1 2">
    <name type="scientific">Flavobacterium cheonhonense</name>
    <dbReference type="NCBI Taxonomy" id="706185"/>
    <lineage>
        <taxon>Bacteria</taxon>
        <taxon>Pseudomonadati</taxon>
        <taxon>Bacteroidota</taxon>
        <taxon>Flavobacteriia</taxon>
        <taxon>Flavobacteriales</taxon>
        <taxon>Flavobacteriaceae</taxon>
        <taxon>Flavobacterium</taxon>
    </lineage>
</organism>
<protein>
    <submittedName>
        <fullName evidence="1">Uncharacterized protein</fullName>
    </submittedName>
</protein>
<accession>A0ABP7TJS4</accession>
<name>A0ABP7TJS4_9FLAO</name>
<comment type="caution">
    <text evidence="1">The sequence shown here is derived from an EMBL/GenBank/DDBJ whole genome shotgun (WGS) entry which is preliminary data.</text>
</comment>